<dbReference type="EC" id="1.-.-.-" evidence="4"/>
<dbReference type="CDD" id="cd05233">
    <property type="entry name" value="SDR_c"/>
    <property type="match status" value="1"/>
</dbReference>
<gene>
    <name evidence="4" type="primary">yghA</name>
    <name evidence="3" type="ORF">I5U13_21175</name>
    <name evidence="4" type="ORF">NCTC10036_02825</name>
</gene>
<dbReference type="PRINTS" id="PR00081">
    <property type="entry name" value="GDHRDH"/>
</dbReference>
<protein>
    <submittedName>
        <fullName evidence="3">SDR family oxidoreductase</fullName>
    </submittedName>
    <submittedName>
        <fullName evidence="4">Uncharacterized oxidoreductase yghA</fullName>
        <ecNumber evidence="4">1.-.-.-</ecNumber>
    </submittedName>
</protein>
<dbReference type="PRINTS" id="PR00080">
    <property type="entry name" value="SDRFAMILY"/>
</dbReference>
<dbReference type="Proteomes" id="UP000281904">
    <property type="component" value="Chromosome"/>
</dbReference>
<evidence type="ECO:0000256" key="2">
    <source>
        <dbReference type="ARBA" id="ARBA00023002"/>
    </source>
</evidence>
<comment type="similarity">
    <text evidence="1">Belongs to the short-chain dehydrogenases/reductases (SDR) family.</text>
</comment>
<dbReference type="EMBL" id="LR134493">
    <property type="protein sequence ID" value="VEI66931.1"/>
    <property type="molecule type" value="Genomic_DNA"/>
</dbReference>
<evidence type="ECO:0000313" key="4">
    <source>
        <dbReference type="EMBL" id="VEI66931.1"/>
    </source>
</evidence>
<dbReference type="Gene3D" id="3.40.50.720">
    <property type="entry name" value="NAD(P)-binding Rossmann-like Domain"/>
    <property type="match status" value="1"/>
</dbReference>
<evidence type="ECO:0000313" key="5">
    <source>
        <dbReference type="Proteomes" id="UP000281904"/>
    </source>
</evidence>
<keyword evidence="2 4" id="KW-0560">Oxidoreductase</keyword>
<evidence type="ECO:0000256" key="1">
    <source>
        <dbReference type="ARBA" id="ARBA00006484"/>
    </source>
</evidence>
<reference evidence="3 6" key="2">
    <citation type="submission" date="2020-11" db="EMBL/GenBank/DDBJ databases">
        <title>Enhanced detection system for hospital associated transmission using whole genome sequencing surveillance.</title>
        <authorList>
            <person name="Harrison L.H."/>
            <person name="Van Tyne D."/>
            <person name="Marsh J.W."/>
            <person name="Griffith M.P."/>
            <person name="Snyder D.J."/>
            <person name="Cooper V.S."/>
            <person name="Mustapha M."/>
        </authorList>
    </citation>
    <scope>NUCLEOTIDE SEQUENCE [LARGE SCALE GENOMIC DNA]</scope>
    <source>
        <strain evidence="3 6">SER00230</strain>
    </source>
</reference>
<evidence type="ECO:0000313" key="6">
    <source>
        <dbReference type="Proteomes" id="UP000624159"/>
    </source>
</evidence>
<dbReference type="Pfam" id="PF13561">
    <property type="entry name" value="adh_short_C2"/>
    <property type="match status" value="1"/>
</dbReference>
<dbReference type="PANTHER" id="PTHR48107">
    <property type="entry name" value="NADPH-DEPENDENT ALDEHYDE REDUCTASE-LIKE PROTEIN, CHLOROPLASTIC-RELATED"/>
    <property type="match status" value="1"/>
</dbReference>
<dbReference type="AlphaFoldDB" id="A0A3S4WXW7"/>
<dbReference type="InterPro" id="IPR002347">
    <property type="entry name" value="SDR_fam"/>
</dbReference>
<evidence type="ECO:0000313" key="3">
    <source>
        <dbReference type="EMBL" id="MBH1932171.1"/>
    </source>
</evidence>
<sequence>MMINDNVLLITGSGRGIGAATALLAAERGYSICLNYLNDEKSAVNVRDQILSRGGKCITIRADVSDERQVIAMFDDIDRQLGAITHLVNNVGILKQKMAMIDMDGERFQQVLLTNVMSHFYCSREAIKRMSLSRGGRGGAIVNVSSGAAKSGSPFEYVDYAASKGAVDTFTIGLSKEVAADGIRVNCVRPGGIYTDIHADGGEAQRVDRIAKNFPMQRGGTPEEVAYAILWLLSDEASFVTGSFTDLCGGV</sequence>
<keyword evidence="6" id="KW-1185">Reference proteome</keyword>
<dbReference type="Proteomes" id="UP000624159">
    <property type="component" value="Unassembled WGS sequence"/>
</dbReference>
<dbReference type="SUPFAM" id="SSF51735">
    <property type="entry name" value="NAD(P)-binding Rossmann-fold domains"/>
    <property type="match status" value="1"/>
</dbReference>
<proteinExistence type="inferred from homology"/>
<dbReference type="RefSeq" id="WP_197664799.1">
    <property type="nucleotide sequence ID" value="NZ_JADULK010000015.1"/>
</dbReference>
<organism evidence="4 5">
    <name type="scientific">Serratia rubidaea</name>
    <name type="common">Serratia marinorubra</name>
    <dbReference type="NCBI Taxonomy" id="61652"/>
    <lineage>
        <taxon>Bacteria</taxon>
        <taxon>Pseudomonadati</taxon>
        <taxon>Pseudomonadota</taxon>
        <taxon>Gammaproteobacteria</taxon>
        <taxon>Enterobacterales</taxon>
        <taxon>Yersiniaceae</taxon>
        <taxon>Serratia</taxon>
    </lineage>
</organism>
<dbReference type="InterPro" id="IPR036291">
    <property type="entry name" value="NAD(P)-bd_dom_sf"/>
</dbReference>
<accession>A0A3S4WXW7</accession>
<reference evidence="4 5" key="1">
    <citation type="submission" date="2018-12" db="EMBL/GenBank/DDBJ databases">
        <authorList>
            <consortium name="Pathogen Informatics"/>
        </authorList>
    </citation>
    <scope>NUCLEOTIDE SEQUENCE [LARGE SCALE GENOMIC DNA]</scope>
    <source>
        <strain evidence="4 5">NCTC10036</strain>
    </source>
</reference>
<dbReference type="PANTHER" id="PTHR48107:SF7">
    <property type="entry name" value="RE15974P"/>
    <property type="match status" value="1"/>
</dbReference>
<name>A0A3S4WXW7_SERRU</name>
<dbReference type="FunFam" id="3.40.50.720:FF:000084">
    <property type="entry name" value="Short-chain dehydrogenase reductase"/>
    <property type="match status" value="1"/>
</dbReference>
<dbReference type="GO" id="GO:0016614">
    <property type="term" value="F:oxidoreductase activity, acting on CH-OH group of donors"/>
    <property type="evidence" value="ECO:0007669"/>
    <property type="project" value="UniProtKB-ARBA"/>
</dbReference>
<dbReference type="EMBL" id="JADULK010000015">
    <property type="protein sequence ID" value="MBH1932171.1"/>
    <property type="molecule type" value="Genomic_DNA"/>
</dbReference>